<gene>
    <name evidence="1" type="ORF">D0Y50_11380</name>
</gene>
<dbReference type="Proteomes" id="UP000262073">
    <property type="component" value="Chromosome"/>
</dbReference>
<dbReference type="OrthoDB" id="6249819at2"/>
<dbReference type="KEGG" id="salm:D0Y50_11380"/>
<organism evidence="1 2">
    <name type="scientific">Salinimonas sediminis</name>
    <dbReference type="NCBI Taxonomy" id="2303538"/>
    <lineage>
        <taxon>Bacteria</taxon>
        <taxon>Pseudomonadati</taxon>
        <taxon>Pseudomonadota</taxon>
        <taxon>Gammaproteobacteria</taxon>
        <taxon>Alteromonadales</taxon>
        <taxon>Alteromonadaceae</taxon>
        <taxon>Alteromonas/Salinimonas group</taxon>
        <taxon>Salinimonas</taxon>
    </lineage>
</organism>
<accession>A0A346NMZ7</accession>
<name>A0A346NMZ7_9ALTE</name>
<sequence>MFDKYSKGDNVESEIIANANREGISEETQLNVHTEKYLKNNQEYKALEVEGFTLMSPTAGKIPTFDFSDLANQRLSKLDSALSTKKAGQEIEISELLPMALGRTREFHGHTFYLIDANTLIETIGSRVYKVIISPGLLAEDYIVRKEWAVKDFYYG</sequence>
<dbReference type="EMBL" id="CP031769">
    <property type="protein sequence ID" value="AXR06904.1"/>
    <property type="molecule type" value="Genomic_DNA"/>
</dbReference>
<keyword evidence="2" id="KW-1185">Reference proteome</keyword>
<dbReference type="RefSeq" id="WP_117317042.1">
    <property type="nucleotide sequence ID" value="NZ_CP031769.1"/>
</dbReference>
<evidence type="ECO:0000313" key="2">
    <source>
        <dbReference type="Proteomes" id="UP000262073"/>
    </source>
</evidence>
<proteinExistence type="predicted"/>
<evidence type="ECO:0000313" key="1">
    <source>
        <dbReference type="EMBL" id="AXR06904.1"/>
    </source>
</evidence>
<dbReference type="AlphaFoldDB" id="A0A346NMZ7"/>
<protein>
    <submittedName>
        <fullName evidence="1">Uncharacterized protein</fullName>
    </submittedName>
</protein>
<reference evidence="1 2" key="1">
    <citation type="submission" date="2018-08" db="EMBL/GenBank/DDBJ databases">
        <title>Salinimonas sediminis sp. nov., a piezophilic bacterium isolated from a deep-sea sediment sample from the New Britain Trench.</title>
        <authorList>
            <person name="Cao J."/>
        </authorList>
    </citation>
    <scope>NUCLEOTIDE SEQUENCE [LARGE SCALE GENOMIC DNA]</scope>
    <source>
        <strain evidence="1 2">N102</strain>
    </source>
</reference>